<reference evidence="1" key="1">
    <citation type="journal article" date="2021" name="Proc. Natl. Acad. Sci. U.S.A.">
        <title>A Catalog of Tens of Thousands of Viruses from Human Metagenomes Reveals Hidden Associations with Chronic Diseases.</title>
        <authorList>
            <person name="Tisza M.J."/>
            <person name="Buck C.B."/>
        </authorList>
    </citation>
    <scope>NUCLEOTIDE SEQUENCE</scope>
    <source>
        <strain evidence="1">CtpeS3</strain>
    </source>
</reference>
<accession>A0A8S5R9S2</accession>
<proteinExistence type="predicted"/>
<organism evidence="1">
    <name type="scientific">virus sp. ctpeS3</name>
    <dbReference type="NCBI Taxonomy" id="2826815"/>
    <lineage>
        <taxon>Viruses</taxon>
    </lineage>
</organism>
<dbReference type="EMBL" id="BK015845">
    <property type="protein sequence ID" value="DAE27724.1"/>
    <property type="molecule type" value="Genomic_DNA"/>
</dbReference>
<protein>
    <submittedName>
        <fullName evidence="1">Uncharacterized protein</fullName>
    </submittedName>
</protein>
<name>A0A8S5R9S2_9VIRU</name>
<sequence>MRLDVTFRELDKKLDVDFCTRNEQIKVDFEHFQIVSDHTGVEYYKGDYTVTPKVEKQELATRQKFLTENVKIKEIPFFEVSNLEGGQTVFIGKEL</sequence>
<evidence type="ECO:0000313" key="1">
    <source>
        <dbReference type="EMBL" id="DAE27724.1"/>
    </source>
</evidence>